<reference evidence="1 2" key="1">
    <citation type="submission" date="2020-04" db="EMBL/GenBank/DDBJ databases">
        <authorList>
            <person name="Hitch T.C.A."/>
            <person name="Wylensek D."/>
            <person name="Clavel T."/>
        </authorList>
    </citation>
    <scope>NUCLEOTIDE SEQUENCE [LARGE SCALE GENOMIC DNA]</scope>
    <source>
        <strain evidence="1 2">BSM-130-P53-3C</strain>
    </source>
</reference>
<accession>A0A7X9RLT2</accession>
<dbReference type="RefSeq" id="WP_015450151.1">
    <property type="nucleotide sequence ID" value="NZ_JABAGI010000028.1"/>
</dbReference>
<dbReference type="Proteomes" id="UP000588369">
    <property type="component" value="Unassembled WGS sequence"/>
</dbReference>
<name>A0A7X9RLT2_9BIFI</name>
<comment type="caution">
    <text evidence="1">The sequence shown here is derived from an EMBL/GenBank/DDBJ whole genome shotgun (WGS) entry which is preliminary data.</text>
</comment>
<gene>
    <name evidence="1" type="ORF">HF844_09250</name>
</gene>
<evidence type="ECO:0000313" key="2">
    <source>
        <dbReference type="Proteomes" id="UP000588369"/>
    </source>
</evidence>
<dbReference type="EMBL" id="JABAGI010000028">
    <property type="protein sequence ID" value="NME62958.1"/>
    <property type="molecule type" value="Genomic_DNA"/>
</dbReference>
<evidence type="ECO:0000313" key="1">
    <source>
        <dbReference type="EMBL" id="NME62958.1"/>
    </source>
</evidence>
<organism evidence="1 2">
    <name type="scientific">Bifidobacterium thermophilum</name>
    <dbReference type="NCBI Taxonomy" id="33905"/>
    <lineage>
        <taxon>Bacteria</taxon>
        <taxon>Bacillati</taxon>
        <taxon>Actinomycetota</taxon>
        <taxon>Actinomycetes</taxon>
        <taxon>Bifidobacteriales</taxon>
        <taxon>Bifidobacteriaceae</taxon>
        <taxon>Bifidobacterium</taxon>
    </lineage>
</organism>
<proteinExistence type="predicted"/>
<dbReference type="AlphaFoldDB" id="A0A7X9RLT2"/>
<sequence length="52" mass="4952">MNKQSKTWCTLSAVAGVVSLLAGIGGNPIAAGLAGLSAGLLAATAIITGRNA</sequence>
<protein>
    <submittedName>
        <fullName evidence="1">Uncharacterized protein</fullName>
    </submittedName>
</protein>
<dbReference type="GeneID" id="78110649"/>